<keyword evidence="14" id="KW-0966">Cell projection</keyword>
<evidence type="ECO:0000256" key="1">
    <source>
        <dbReference type="ARBA" id="ARBA00004117"/>
    </source>
</evidence>
<dbReference type="PANTHER" id="PTHR30046">
    <property type="entry name" value="FLAGELLAR M-RING PROTEIN"/>
    <property type="match status" value="1"/>
</dbReference>
<keyword evidence="6 11" id="KW-1133">Transmembrane helix</keyword>
<accession>A0A4R1GI51</accession>
<dbReference type="InterPro" id="IPR045851">
    <property type="entry name" value="AMP-bd_C_sf"/>
</dbReference>
<evidence type="ECO:0000256" key="10">
    <source>
        <dbReference type="SAM" id="MobiDB-lite"/>
    </source>
</evidence>
<proteinExistence type="inferred from homology"/>
<dbReference type="InterPro" id="IPR043427">
    <property type="entry name" value="YscJ/FliF"/>
</dbReference>
<dbReference type="PRINTS" id="PR01009">
    <property type="entry name" value="FLGMRINGFLIF"/>
</dbReference>
<dbReference type="OrthoDB" id="9807026at2"/>
<dbReference type="InterPro" id="IPR006182">
    <property type="entry name" value="FliF_N_dom"/>
</dbReference>
<keyword evidence="7 11" id="KW-0472">Membrane</keyword>
<evidence type="ECO:0000259" key="12">
    <source>
        <dbReference type="Pfam" id="PF01514"/>
    </source>
</evidence>
<evidence type="ECO:0000256" key="4">
    <source>
        <dbReference type="ARBA" id="ARBA00022475"/>
    </source>
</evidence>
<dbReference type="PANTHER" id="PTHR30046:SF0">
    <property type="entry name" value="FLAGELLAR M-RING PROTEIN"/>
    <property type="match status" value="1"/>
</dbReference>
<evidence type="ECO:0000313" key="15">
    <source>
        <dbReference type="Proteomes" id="UP000295777"/>
    </source>
</evidence>
<feature type="region of interest" description="Disordered" evidence="10">
    <location>
        <begin position="293"/>
        <end position="317"/>
    </location>
</feature>
<dbReference type="GO" id="GO:0003774">
    <property type="term" value="F:cytoskeletal motor activity"/>
    <property type="evidence" value="ECO:0007669"/>
    <property type="project" value="InterPro"/>
</dbReference>
<comment type="function">
    <text evidence="9">The M ring may be actively involved in energy transduction.</text>
</comment>
<evidence type="ECO:0000256" key="5">
    <source>
        <dbReference type="ARBA" id="ARBA00022692"/>
    </source>
</evidence>
<dbReference type="InterPro" id="IPR000067">
    <property type="entry name" value="FlgMring_FliF"/>
</dbReference>
<dbReference type="Pfam" id="PF01514">
    <property type="entry name" value="YscJ_FliF"/>
    <property type="match status" value="1"/>
</dbReference>
<evidence type="ECO:0000256" key="2">
    <source>
        <dbReference type="ARBA" id="ARBA00004651"/>
    </source>
</evidence>
<evidence type="ECO:0000256" key="6">
    <source>
        <dbReference type="ARBA" id="ARBA00022989"/>
    </source>
</evidence>
<gene>
    <name evidence="14" type="ORF">CLV27_1196</name>
</gene>
<keyword evidence="5 11" id="KW-0812">Transmembrane</keyword>
<dbReference type="NCBIfam" id="TIGR00206">
    <property type="entry name" value="fliF"/>
    <property type="match status" value="1"/>
</dbReference>
<dbReference type="GO" id="GO:0071973">
    <property type="term" value="P:bacterial-type flagellum-dependent cell motility"/>
    <property type="evidence" value="ECO:0007669"/>
    <property type="project" value="InterPro"/>
</dbReference>
<evidence type="ECO:0000256" key="7">
    <source>
        <dbReference type="ARBA" id="ARBA00023136"/>
    </source>
</evidence>
<dbReference type="GO" id="GO:0005886">
    <property type="term" value="C:plasma membrane"/>
    <property type="evidence" value="ECO:0007669"/>
    <property type="project" value="UniProtKB-SubCell"/>
</dbReference>
<keyword evidence="8 9" id="KW-0975">Bacterial flagellum</keyword>
<organism evidence="14 15">
    <name type="scientific">Phorcysia thermohydrogeniphila</name>
    <dbReference type="NCBI Taxonomy" id="936138"/>
    <lineage>
        <taxon>Bacteria</taxon>
        <taxon>Pseudomonadati</taxon>
        <taxon>Aquificota</taxon>
        <taxon>Aquificia</taxon>
        <taxon>Desulfurobacteriales</taxon>
        <taxon>Desulfurobacteriaceae</taxon>
        <taxon>Phorcysia</taxon>
    </lineage>
</organism>
<evidence type="ECO:0000259" key="13">
    <source>
        <dbReference type="Pfam" id="PF08345"/>
    </source>
</evidence>
<dbReference type="EMBL" id="SMFV01000004">
    <property type="protein sequence ID" value="TCK03882.1"/>
    <property type="molecule type" value="Genomic_DNA"/>
</dbReference>
<comment type="subcellular location">
    <subcellularLocation>
        <location evidence="1 9">Bacterial flagellum basal body</location>
    </subcellularLocation>
    <subcellularLocation>
        <location evidence="2">Cell membrane</location>
        <topology evidence="2">Multi-pass membrane protein</topology>
    </subcellularLocation>
</comment>
<comment type="caution">
    <text evidence="14">The sequence shown here is derived from an EMBL/GenBank/DDBJ whole genome shotgun (WGS) entry which is preliminary data.</text>
</comment>
<dbReference type="Pfam" id="PF08345">
    <property type="entry name" value="YscJ_FliF_C"/>
    <property type="match status" value="1"/>
</dbReference>
<name>A0A4R1GI51_9BACT</name>
<dbReference type="RefSeq" id="WP_132526797.1">
    <property type="nucleotide sequence ID" value="NZ_SMFV01000004.1"/>
</dbReference>
<feature type="compositionally biased region" description="Basic and acidic residues" evidence="10">
    <location>
        <begin position="293"/>
        <end position="306"/>
    </location>
</feature>
<evidence type="ECO:0000256" key="9">
    <source>
        <dbReference type="PIRNR" id="PIRNR004862"/>
    </source>
</evidence>
<evidence type="ECO:0000256" key="8">
    <source>
        <dbReference type="ARBA" id="ARBA00023143"/>
    </source>
</evidence>
<dbReference type="GO" id="GO:0009431">
    <property type="term" value="C:bacterial-type flagellum basal body, MS ring"/>
    <property type="evidence" value="ECO:0007669"/>
    <property type="project" value="InterPro"/>
</dbReference>
<keyword evidence="4" id="KW-1003">Cell membrane</keyword>
<feature type="domain" description="Flagellar M-ring C-terminal" evidence="13">
    <location>
        <begin position="253"/>
        <end position="419"/>
    </location>
</feature>
<evidence type="ECO:0000256" key="11">
    <source>
        <dbReference type="SAM" id="Phobius"/>
    </source>
</evidence>
<keyword evidence="14" id="KW-0969">Cilium</keyword>
<comment type="similarity">
    <text evidence="3 9">Belongs to the FliF family.</text>
</comment>
<protein>
    <recommendedName>
        <fullName evidence="9">Flagellar M-ring protein</fullName>
    </recommendedName>
</protein>
<feature type="transmembrane region" description="Helical" evidence="11">
    <location>
        <begin position="436"/>
        <end position="458"/>
    </location>
</feature>
<keyword evidence="14" id="KW-0282">Flagellum</keyword>
<evidence type="ECO:0000313" key="14">
    <source>
        <dbReference type="EMBL" id="TCK03882.1"/>
    </source>
</evidence>
<dbReference type="PIRSF" id="PIRSF004862">
    <property type="entry name" value="FliF"/>
    <property type="match status" value="1"/>
</dbReference>
<dbReference type="Gene3D" id="3.30.300.30">
    <property type="match status" value="1"/>
</dbReference>
<keyword evidence="15" id="KW-1185">Reference proteome</keyword>
<feature type="domain" description="Flagellar M-ring N-terminal" evidence="12">
    <location>
        <begin position="47"/>
        <end position="219"/>
    </location>
</feature>
<dbReference type="Proteomes" id="UP000295777">
    <property type="component" value="Unassembled WGS sequence"/>
</dbReference>
<sequence length="529" mass="59364">MDVKSFKEKIETFIRNNANPKNIVLLLSVLTLVSFLAVFALRKGGEGNYAVLYTHLSPDDAGAILSVLQEERVPYRIEGGGSIILVPKDKVYDVRLKLAAKGLPHGKAVGFEIFDEPKLGTTQFQESVEFLRALEGELERTIKRLDPVKDVKVNIALPKDSLFVREEDEPKASVLVRLWEGRELSKEQVKAIVFLVSHAVPKLKPNNVTVVDNRGRVLSDLIEEEGDSLEVTREFEVKQRLEREIERKIQTMLSQVLGGGKVVVRASVEIEMGRVERQKELYDPDMTAVVSERKIQEKEEGRRRQEQGVPGTATNVPPVVNLEAGGGIVKREKKDVTTNYDVSKTVERSVTPIFRIKRISVGVLVDGKYQKVKDKDGNEIVKFVPRSEEEIKTYENIVKSAIGFDPKRGDRVTVASVPFEARELFAAPEGEKQFPWYYVAAAALLALGMGGFAAFKFIKGKKGAPTERPEVSEAILAEMKARAEHKEEFEEIRIEDDPVYVKVVEVARDYPELVANVISKWIREEGLAK</sequence>
<dbReference type="InterPro" id="IPR013556">
    <property type="entry name" value="Flag_M-ring_C"/>
</dbReference>
<evidence type="ECO:0000256" key="3">
    <source>
        <dbReference type="ARBA" id="ARBA00007971"/>
    </source>
</evidence>
<dbReference type="AlphaFoldDB" id="A0A4R1GI51"/>
<reference evidence="14 15" key="1">
    <citation type="submission" date="2019-03" db="EMBL/GenBank/DDBJ databases">
        <title>Genomic Encyclopedia of Archaeal and Bacterial Type Strains, Phase II (KMG-II): from individual species to whole genera.</title>
        <authorList>
            <person name="Goeker M."/>
        </authorList>
    </citation>
    <scope>NUCLEOTIDE SEQUENCE [LARGE SCALE GENOMIC DNA]</scope>
    <source>
        <strain evidence="14 15">DSM 24425</strain>
    </source>
</reference>
<feature type="transmembrane region" description="Helical" evidence="11">
    <location>
        <begin position="23"/>
        <end position="41"/>
    </location>
</feature>